<gene>
    <name evidence="6" type="ORF">HNP48_005731</name>
</gene>
<evidence type="ECO:0000256" key="3">
    <source>
        <dbReference type="ARBA" id="ARBA00023125"/>
    </source>
</evidence>
<name>A0A7X0PK12_9BURK</name>
<dbReference type="EMBL" id="JACHLK010000016">
    <property type="protein sequence ID" value="MBB6563014.1"/>
    <property type="molecule type" value="Genomic_DNA"/>
</dbReference>
<dbReference type="InterPro" id="IPR050389">
    <property type="entry name" value="LysR-type_TF"/>
</dbReference>
<dbReference type="PANTHER" id="PTHR30118">
    <property type="entry name" value="HTH-TYPE TRANSCRIPTIONAL REGULATOR LEUO-RELATED"/>
    <property type="match status" value="1"/>
</dbReference>
<comment type="similarity">
    <text evidence="1">Belongs to the LysR transcriptional regulatory family.</text>
</comment>
<dbReference type="PRINTS" id="PR00039">
    <property type="entry name" value="HTHLYSR"/>
</dbReference>
<sequence>MSGNIPTHARHLRLLAVLEALLAERSVTGAARRLHLSQPATSAALAQLRNLFADPLLVRSGREMLLTPRAQALLPDLQETMQAAGRLFASRAALPPARMQRHFHLAVSDAVGQVIIPALVSQLAAQAPGITLRLGNAPAELPDAALADASLDMVIAHYERAAPGLRSTTLVRHPLVVVARQGHPLVKGRITARQFASLPQVTIFPHAAGIQEALQSLYARTGQEFRLAASVQNLSVAAGIVARSDAVALLSEPAARLYAAAWHLQVLALPAGLALPLVPVRAFWHERSQHDAASAWLRRQLVAVCADPNPA</sequence>
<dbReference type="Pfam" id="PF03466">
    <property type="entry name" value="LysR_substrate"/>
    <property type="match status" value="1"/>
</dbReference>
<keyword evidence="4" id="KW-0804">Transcription</keyword>
<organism evidence="6 7">
    <name type="scientific">Acidovorax soli</name>
    <dbReference type="NCBI Taxonomy" id="592050"/>
    <lineage>
        <taxon>Bacteria</taxon>
        <taxon>Pseudomonadati</taxon>
        <taxon>Pseudomonadota</taxon>
        <taxon>Betaproteobacteria</taxon>
        <taxon>Burkholderiales</taxon>
        <taxon>Comamonadaceae</taxon>
        <taxon>Acidovorax</taxon>
    </lineage>
</organism>
<dbReference type="RefSeq" id="WP_184863586.1">
    <property type="nucleotide sequence ID" value="NZ_JACHLK010000016.1"/>
</dbReference>
<evidence type="ECO:0000313" key="6">
    <source>
        <dbReference type="EMBL" id="MBB6563014.1"/>
    </source>
</evidence>
<dbReference type="Proteomes" id="UP000575083">
    <property type="component" value="Unassembled WGS sequence"/>
</dbReference>
<dbReference type="InterPro" id="IPR036390">
    <property type="entry name" value="WH_DNA-bd_sf"/>
</dbReference>
<dbReference type="InterPro" id="IPR037402">
    <property type="entry name" value="YidZ_PBP2"/>
</dbReference>
<proteinExistence type="inferred from homology"/>
<dbReference type="PROSITE" id="PS50931">
    <property type="entry name" value="HTH_LYSR"/>
    <property type="match status" value="1"/>
</dbReference>
<dbReference type="AlphaFoldDB" id="A0A7X0PK12"/>
<evidence type="ECO:0000256" key="1">
    <source>
        <dbReference type="ARBA" id="ARBA00009437"/>
    </source>
</evidence>
<dbReference type="Gene3D" id="3.40.190.10">
    <property type="entry name" value="Periplasmic binding protein-like II"/>
    <property type="match status" value="2"/>
</dbReference>
<dbReference type="SUPFAM" id="SSF53850">
    <property type="entry name" value="Periplasmic binding protein-like II"/>
    <property type="match status" value="1"/>
</dbReference>
<keyword evidence="3 6" id="KW-0238">DNA-binding</keyword>
<reference evidence="6 7" key="1">
    <citation type="submission" date="2020-08" db="EMBL/GenBank/DDBJ databases">
        <title>Functional genomics of gut bacteria from endangered species of beetles.</title>
        <authorList>
            <person name="Carlos-Shanley C."/>
        </authorList>
    </citation>
    <scope>NUCLEOTIDE SEQUENCE [LARGE SCALE GENOMIC DNA]</scope>
    <source>
        <strain evidence="6 7">S00198</strain>
    </source>
</reference>
<dbReference type="GO" id="GO:0003677">
    <property type="term" value="F:DNA binding"/>
    <property type="evidence" value="ECO:0007669"/>
    <property type="project" value="UniProtKB-KW"/>
</dbReference>
<keyword evidence="7" id="KW-1185">Reference proteome</keyword>
<evidence type="ECO:0000256" key="2">
    <source>
        <dbReference type="ARBA" id="ARBA00023015"/>
    </source>
</evidence>
<dbReference type="InterPro" id="IPR005119">
    <property type="entry name" value="LysR_subst-bd"/>
</dbReference>
<evidence type="ECO:0000256" key="4">
    <source>
        <dbReference type="ARBA" id="ARBA00023163"/>
    </source>
</evidence>
<comment type="caution">
    <text evidence="6">The sequence shown here is derived from an EMBL/GenBank/DDBJ whole genome shotgun (WGS) entry which is preliminary data.</text>
</comment>
<protein>
    <submittedName>
        <fullName evidence="6">DNA-binding transcriptional LysR family regulator</fullName>
    </submittedName>
</protein>
<dbReference type="SUPFAM" id="SSF46785">
    <property type="entry name" value="Winged helix' DNA-binding domain"/>
    <property type="match status" value="1"/>
</dbReference>
<dbReference type="Gene3D" id="1.10.10.10">
    <property type="entry name" value="Winged helix-like DNA-binding domain superfamily/Winged helix DNA-binding domain"/>
    <property type="match status" value="1"/>
</dbReference>
<dbReference type="GO" id="GO:0003700">
    <property type="term" value="F:DNA-binding transcription factor activity"/>
    <property type="evidence" value="ECO:0007669"/>
    <property type="project" value="InterPro"/>
</dbReference>
<keyword evidence="2" id="KW-0805">Transcription regulation</keyword>
<dbReference type="CDD" id="cd08417">
    <property type="entry name" value="PBP2_Nitroaromatics_like"/>
    <property type="match status" value="1"/>
</dbReference>
<dbReference type="InterPro" id="IPR036388">
    <property type="entry name" value="WH-like_DNA-bd_sf"/>
</dbReference>
<feature type="domain" description="HTH lysR-type" evidence="5">
    <location>
        <begin position="12"/>
        <end position="67"/>
    </location>
</feature>
<evidence type="ECO:0000313" key="7">
    <source>
        <dbReference type="Proteomes" id="UP000575083"/>
    </source>
</evidence>
<evidence type="ECO:0000259" key="5">
    <source>
        <dbReference type="PROSITE" id="PS50931"/>
    </source>
</evidence>
<dbReference type="InterPro" id="IPR000847">
    <property type="entry name" value="LysR_HTH_N"/>
</dbReference>
<accession>A0A7X0PK12</accession>
<dbReference type="PANTHER" id="PTHR30118:SF15">
    <property type="entry name" value="TRANSCRIPTIONAL REGULATORY PROTEIN"/>
    <property type="match status" value="1"/>
</dbReference>
<dbReference type="Pfam" id="PF00126">
    <property type="entry name" value="HTH_1"/>
    <property type="match status" value="1"/>
</dbReference>